<evidence type="ECO:0000259" key="7">
    <source>
        <dbReference type="Pfam" id="PF00155"/>
    </source>
</evidence>
<dbReference type="Proteomes" id="UP000051461">
    <property type="component" value="Unassembled WGS sequence"/>
</dbReference>
<dbReference type="InterPro" id="IPR004839">
    <property type="entry name" value="Aminotransferase_I/II_large"/>
</dbReference>
<dbReference type="InterPro" id="IPR015422">
    <property type="entry name" value="PyrdxlP-dep_Trfase_small"/>
</dbReference>
<evidence type="ECO:0000256" key="5">
    <source>
        <dbReference type="ARBA" id="ARBA00022898"/>
    </source>
</evidence>
<dbReference type="PATRIC" id="fig|1423726.3.peg.1892"/>
<comment type="caution">
    <text evidence="8">The sequence shown here is derived from an EMBL/GenBank/DDBJ whole genome shotgun (WGS) entry which is preliminary data.</text>
</comment>
<dbReference type="RefSeq" id="WP_057905684.1">
    <property type="nucleotide sequence ID" value="NZ_AZDA01000136.1"/>
</dbReference>
<dbReference type="Gene3D" id="3.40.640.10">
    <property type="entry name" value="Type I PLP-dependent aspartate aminotransferase-like (Major domain)"/>
    <property type="match status" value="1"/>
</dbReference>
<gene>
    <name evidence="8" type="ORF">FC07_GL001823</name>
</gene>
<evidence type="ECO:0000256" key="6">
    <source>
        <dbReference type="RuleBase" id="RU000481"/>
    </source>
</evidence>
<evidence type="ECO:0000256" key="2">
    <source>
        <dbReference type="ARBA" id="ARBA00007441"/>
    </source>
</evidence>
<evidence type="ECO:0000256" key="1">
    <source>
        <dbReference type="ARBA" id="ARBA00001933"/>
    </source>
</evidence>
<dbReference type="EMBL" id="AZDA01000136">
    <property type="protein sequence ID" value="KRK32770.1"/>
    <property type="molecule type" value="Genomic_DNA"/>
</dbReference>
<keyword evidence="3 6" id="KW-0032">Aminotransferase</keyword>
<organism evidence="8 9">
    <name type="scientific">Loigolactobacillus bifermentans DSM 20003</name>
    <dbReference type="NCBI Taxonomy" id="1423726"/>
    <lineage>
        <taxon>Bacteria</taxon>
        <taxon>Bacillati</taxon>
        <taxon>Bacillota</taxon>
        <taxon>Bacilli</taxon>
        <taxon>Lactobacillales</taxon>
        <taxon>Lactobacillaceae</taxon>
        <taxon>Loigolactobacillus</taxon>
    </lineage>
</organism>
<dbReference type="PROSITE" id="PS00105">
    <property type="entry name" value="AA_TRANSFER_CLASS_1"/>
    <property type="match status" value="1"/>
</dbReference>
<dbReference type="GO" id="GO:0006520">
    <property type="term" value="P:amino acid metabolic process"/>
    <property type="evidence" value="ECO:0007669"/>
    <property type="project" value="InterPro"/>
</dbReference>
<feature type="domain" description="Aminotransferase class I/classII large" evidence="7">
    <location>
        <begin position="31"/>
        <end position="386"/>
    </location>
</feature>
<name>A0A0R1GN80_9LACO</name>
<dbReference type="SUPFAM" id="SSF53383">
    <property type="entry name" value="PLP-dependent transferases"/>
    <property type="match status" value="1"/>
</dbReference>
<dbReference type="PANTHER" id="PTHR46383:SF1">
    <property type="entry name" value="ASPARTATE AMINOTRANSFERASE"/>
    <property type="match status" value="1"/>
</dbReference>
<dbReference type="InterPro" id="IPR015421">
    <property type="entry name" value="PyrdxlP-dep_Trfase_major"/>
</dbReference>
<dbReference type="AlphaFoldDB" id="A0A0R1GN80"/>
<accession>A0A0R1GN80</accession>
<dbReference type="CDD" id="cd00609">
    <property type="entry name" value="AAT_like"/>
    <property type="match status" value="1"/>
</dbReference>
<evidence type="ECO:0000256" key="3">
    <source>
        <dbReference type="ARBA" id="ARBA00022576"/>
    </source>
</evidence>
<evidence type="ECO:0000313" key="8">
    <source>
        <dbReference type="EMBL" id="KRK32770.1"/>
    </source>
</evidence>
<proteinExistence type="inferred from homology"/>
<comment type="cofactor">
    <cofactor evidence="1 6">
        <name>pyridoxal 5'-phosphate</name>
        <dbReference type="ChEBI" id="CHEBI:597326"/>
    </cofactor>
</comment>
<dbReference type="EC" id="2.6.1.-" evidence="6"/>
<dbReference type="PANTHER" id="PTHR46383">
    <property type="entry name" value="ASPARTATE AMINOTRANSFERASE"/>
    <property type="match status" value="1"/>
</dbReference>
<keyword evidence="5" id="KW-0663">Pyridoxal phosphate</keyword>
<keyword evidence="4 6" id="KW-0808">Transferase</keyword>
<keyword evidence="9" id="KW-1185">Reference proteome</keyword>
<evidence type="ECO:0000256" key="4">
    <source>
        <dbReference type="ARBA" id="ARBA00022679"/>
    </source>
</evidence>
<dbReference type="InterPro" id="IPR050596">
    <property type="entry name" value="AspAT/PAT-like"/>
</dbReference>
<evidence type="ECO:0000313" key="9">
    <source>
        <dbReference type="Proteomes" id="UP000051461"/>
    </source>
</evidence>
<comment type="similarity">
    <text evidence="2 6">Belongs to the class-I pyridoxal-phosphate-dependent aminotransferase family.</text>
</comment>
<dbReference type="GO" id="GO:0030170">
    <property type="term" value="F:pyridoxal phosphate binding"/>
    <property type="evidence" value="ECO:0007669"/>
    <property type="project" value="InterPro"/>
</dbReference>
<protein>
    <recommendedName>
        <fullName evidence="6">Aminotransferase</fullName>
        <ecNumber evidence="6">2.6.1.-</ecNumber>
    </recommendedName>
</protein>
<reference evidence="8 9" key="1">
    <citation type="journal article" date="2015" name="Genome Announc.">
        <title>Expanding the biotechnology potential of lactobacilli through comparative genomics of 213 strains and associated genera.</title>
        <authorList>
            <person name="Sun Z."/>
            <person name="Harris H.M."/>
            <person name="McCann A."/>
            <person name="Guo C."/>
            <person name="Argimon S."/>
            <person name="Zhang W."/>
            <person name="Yang X."/>
            <person name="Jeffery I.B."/>
            <person name="Cooney J.C."/>
            <person name="Kagawa T.F."/>
            <person name="Liu W."/>
            <person name="Song Y."/>
            <person name="Salvetti E."/>
            <person name="Wrobel A."/>
            <person name="Rasinkangas P."/>
            <person name="Parkhill J."/>
            <person name="Rea M.C."/>
            <person name="O'Sullivan O."/>
            <person name="Ritari J."/>
            <person name="Douillard F.P."/>
            <person name="Paul Ross R."/>
            <person name="Yang R."/>
            <person name="Briner A.E."/>
            <person name="Felis G.E."/>
            <person name="de Vos W.M."/>
            <person name="Barrangou R."/>
            <person name="Klaenhammer T.R."/>
            <person name="Caufield P.W."/>
            <person name="Cui Y."/>
            <person name="Zhang H."/>
            <person name="O'Toole P.W."/>
        </authorList>
    </citation>
    <scope>NUCLEOTIDE SEQUENCE [LARGE SCALE GENOMIC DNA]</scope>
    <source>
        <strain evidence="8 9">DSM 20003</strain>
    </source>
</reference>
<dbReference type="GO" id="GO:0008483">
    <property type="term" value="F:transaminase activity"/>
    <property type="evidence" value="ECO:0007669"/>
    <property type="project" value="UniProtKB-KW"/>
</dbReference>
<dbReference type="Pfam" id="PF00155">
    <property type="entry name" value="Aminotran_1_2"/>
    <property type="match status" value="1"/>
</dbReference>
<dbReference type="OrthoDB" id="9802328at2"/>
<dbReference type="STRING" id="1423726.FC07_GL001823"/>
<dbReference type="InterPro" id="IPR015424">
    <property type="entry name" value="PyrdxlP-dep_Trfase"/>
</dbReference>
<dbReference type="FunFam" id="3.40.640.10:FF:000033">
    <property type="entry name" value="Aspartate aminotransferase"/>
    <property type="match status" value="1"/>
</dbReference>
<dbReference type="Gene3D" id="3.90.1150.10">
    <property type="entry name" value="Aspartate Aminotransferase, domain 1"/>
    <property type="match status" value="1"/>
</dbReference>
<sequence>MAISKDVLKVQPSATLAMSSRTNALIAKGIDIINLTVGQPDFATPKSIQDAAIAAIQSGKASFYTPAAGLPALRQAVCDRIAIEDQVQYDPSQVIITTGAKFGLFLLFQVILNEADDVLLPEPFWVSYAEQVHLAGGNAIAVKTTGKDQKVTVADLEAARTPKTQAIVLNSPQNPSGLLYEADELRAIGEWAVAHNILIVADDIYSNLVYNGNQFTSIVSLSDAIRQQTLLVTGVSKTYAMTGWRIGFVLGDAAIIKEMSKVASHATGNPTAASQYAAIAALNGDQSEAKAMRAAFEDRLNTIYPKIQALPGFEINTKPQGAFYLFPNVKAAVVATGYANTEDFVTALLDEAHVAVVAGTAFGQPDHIRISYATSKEALLTACDRLADFMASHQK</sequence>
<dbReference type="InterPro" id="IPR004838">
    <property type="entry name" value="NHTrfase_class1_PyrdxlP-BS"/>
</dbReference>